<gene>
    <name evidence="3" type="ORF">LTR91_023719</name>
</gene>
<dbReference type="Pfam" id="PF11915">
    <property type="entry name" value="DUF3433"/>
    <property type="match status" value="2"/>
</dbReference>
<feature type="transmembrane region" description="Helical" evidence="2">
    <location>
        <begin position="711"/>
        <end position="732"/>
    </location>
</feature>
<feature type="transmembrane region" description="Helical" evidence="2">
    <location>
        <begin position="850"/>
        <end position="870"/>
    </location>
</feature>
<feature type="transmembrane region" description="Helical" evidence="2">
    <location>
        <begin position="48"/>
        <end position="69"/>
    </location>
</feature>
<dbReference type="Proteomes" id="UP001175353">
    <property type="component" value="Unassembled WGS sequence"/>
</dbReference>
<dbReference type="PANTHER" id="PTHR37544:SF3">
    <property type="entry name" value="SPRAY"/>
    <property type="match status" value="1"/>
</dbReference>
<keyword evidence="4" id="KW-1185">Reference proteome</keyword>
<name>A0AAN6H3Y0_9PEZI</name>
<reference evidence="3" key="1">
    <citation type="submission" date="2023-06" db="EMBL/GenBank/DDBJ databases">
        <title>Black Yeasts Isolated from many extreme environments.</title>
        <authorList>
            <person name="Coleine C."/>
            <person name="Stajich J.E."/>
            <person name="Selbmann L."/>
        </authorList>
    </citation>
    <scope>NUCLEOTIDE SEQUENCE</scope>
    <source>
        <strain evidence="3">CCFEE 5200</strain>
    </source>
</reference>
<proteinExistence type="predicted"/>
<comment type="caution">
    <text evidence="3">The sequence shown here is derived from an EMBL/GenBank/DDBJ whole genome shotgun (WGS) entry which is preliminary data.</text>
</comment>
<feature type="transmembrane region" description="Helical" evidence="2">
    <location>
        <begin position="469"/>
        <end position="488"/>
    </location>
</feature>
<dbReference type="InterPro" id="IPR021840">
    <property type="entry name" value="DUF3433"/>
</dbReference>
<protein>
    <submittedName>
        <fullName evidence="3">Uncharacterized protein</fullName>
    </submittedName>
</protein>
<feature type="transmembrane region" description="Helical" evidence="2">
    <location>
        <begin position="752"/>
        <end position="768"/>
    </location>
</feature>
<evidence type="ECO:0000313" key="3">
    <source>
        <dbReference type="EMBL" id="KAK0953677.1"/>
    </source>
</evidence>
<evidence type="ECO:0000256" key="2">
    <source>
        <dbReference type="SAM" id="Phobius"/>
    </source>
</evidence>
<keyword evidence="2" id="KW-1133">Transmembrane helix</keyword>
<evidence type="ECO:0000313" key="4">
    <source>
        <dbReference type="Proteomes" id="UP001175353"/>
    </source>
</evidence>
<evidence type="ECO:0000256" key="1">
    <source>
        <dbReference type="SAM" id="MobiDB-lite"/>
    </source>
</evidence>
<keyword evidence="2" id="KW-0472">Membrane</keyword>
<feature type="transmembrane region" description="Helical" evidence="2">
    <location>
        <begin position="535"/>
        <end position="554"/>
    </location>
</feature>
<organism evidence="3 4">
    <name type="scientific">Friedmanniomyces endolithicus</name>
    <dbReference type="NCBI Taxonomy" id="329885"/>
    <lineage>
        <taxon>Eukaryota</taxon>
        <taxon>Fungi</taxon>
        <taxon>Dikarya</taxon>
        <taxon>Ascomycota</taxon>
        <taxon>Pezizomycotina</taxon>
        <taxon>Dothideomycetes</taxon>
        <taxon>Dothideomycetidae</taxon>
        <taxon>Mycosphaerellales</taxon>
        <taxon>Teratosphaeriaceae</taxon>
        <taxon>Friedmanniomyces</taxon>
    </lineage>
</organism>
<dbReference type="PANTHER" id="PTHR37544">
    <property type="entry name" value="SPRAY-RELATED"/>
    <property type="match status" value="1"/>
</dbReference>
<feature type="region of interest" description="Disordered" evidence="1">
    <location>
        <begin position="425"/>
        <end position="448"/>
    </location>
</feature>
<dbReference type="EMBL" id="JAUJLE010000540">
    <property type="protein sequence ID" value="KAK0953677.1"/>
    <property type="molecule type" value="Genomic_DNA"/>
</dbReference>
<accession>A0AAN6H3Y0</accession>
<sequence>MVNQKYERLGVFREATMRNNTFGESSRSKAAPTSHAAFNYKPTILRTLSLLSLFVVTIALIGLLQYAVIELPHGTSTRRDRLPGSSAARRDAPLLYARQASNSSGSAVTSASLPSITSSSITSAAITLTTAESAYLATDTTQTLSSTTAQAFTSNGFLVATSNYVSTDATETVYQTSANTLFAVSQSDYVNAGTTQTVSLKSTIASSVGQSNYVSTDATQTVQTIAYSAAPSQYVSTDATQTITPSTSYTTVPSATVINVPVTATSQITSWTQAVSLTTVRSHTLITMSGSLVDSWTQVVSATTIPVYTVINVAVSGSGSTQITSWTQAVSAVIPGAATATPQVSLTTVPSKTVIMIPATAGTGSTQVTSWTQVVSAVTLGASSHKLSFTTVPSYTVINIPNTSGPGSTFVTSWTQVVETIPPSGTAAATGGSSQATATPADNAASSEDTYGKGATILRYSWNTEQTFLGTYLAVLIAVIYRMFWTVINNNFNLIEPFRQLNESNGAVAERALFSFYQAQSTLLGPVPALLKRRWALALVGTTYLVTCVMPALGSEAIYVDTDWGCANPMEGPNPCQARMTADVTILRILQGLLAFAALALLLLISLLLLTKTGLPANPSSMATVASLMRNPALLDDLNEIPPDADAKHMRDALAGRRYKLDAYKTATGELGYGIVPAYGNGQDEQNHAPGYSPLAGVATSSRSHSHRFRLTDLILALAVLGIFGVVLAYYFDGKHDGFNDYFSSNTFGPRFILTFAATIVASLWKTVEQSAVIIAPYTRLAHHPSSAKSTILFTPHNTPFLATLTAIWNRYFLVAIITFVTLTAEGLNIVISGVPYATGQTWTQFLVSIYMSLGILGLMVVVSVLVILSRRREPKMPRKPDTVGAVMSYLSTSKMLHDFEGVDWQDGEERDRRIRLVGKRYTFLQRRREDGKEAWSVDEVYE</sequence>
<keyword evidence="2" id="KW-0812">Transmembrane</keyword>
<dbReference type="AlphaFoldDB" id="A0AAN6H3Y0"/>
<feature type="compositionally biased region" description="Low complexity" evidence="1">
    <location>
        <begin position="425"/>
        <end position="441"/>
    </location>
</feature>
<feature type="transmembrane region" description="Helical" evidence="2">
    <location>
        <begin position="589"/>
        <end position="610"/>
    </location>
</feature>
<feature type="transmembrane region" description="Helical" evidence="2">
    <location>
        <begin position="812"/>
        <end position="838"/>
    </location>
</feature>